<evidence type="ECO:0000259" key="2">
    <source>
        <dbReference type="Pfam" id="PF01939"/>
    </source>
</evidence>
<dbReference type="InterPro" id="IPR011856">
    <property type="entry name" value="tRNA_endonuc-like_dom_sf"/>
</dbReference>
<feature type="domain" description="Endonuclease NucS C-terminal" evidence="2">
    <location>
        <begin position="197"/>
        <end position="291"/>
    </location>
</feature>
<dbReference type="AlphaFoldDB" id="A0A9E4ZLJ4"/>
<dbReference type="Proteomes" id="UP001065682">
    <property type="component" value="Unassembled WGS sequence"/>
</dbReference>
<accession>A0A9E4ZLJ4</accession>
<dbReference type="GO" id="GO:0003677">
    <property type="term" value="F:DNA binding"/>
    <property type="evidence" value="ECO:0007669"/>
    <property type="project" value="UniProtKB-KW"/>
</dbReference>
<evidence type="ECO:0000313" key="4">
    <source>
        <dbReference type="Proteomes" id="UP001065682"/>
    </source>
</evidence>
<proteinExistence type="predicted"/>
<dbReference type="Gene3D" id="3.40.1350.10">
    <property type="match status" value="1"/>
</dbReference>
<evidence type="ECO:0000313" key="3">
    <source>
        <dbReference type="EMBL" id="MCT8337627.1"/>
    </source>
</evidence>
<dbReference type="Pfam" id="PF01939">
    <property type="entry name" value="NucS_C"/>
    <property type="match status" value="1"/>
</dbReference>
<reference evidence="3" key="1">
    <citation type="submission" date="2019-06" db="EMBL/GenBank/DDBJ databases">
        <title>Methanoculleus strain from Tamsui River, Taipei, Taiwan.</title>
        <authorList>
            <person name="You Y.-T."/>
            <person name="Chen S.-C."/>
            <person name="Lai S.-J."/>
            <person name="Lee Y.-C."/>
            <person name="Lai M.-C."/>
        </authorList>
    </citation>
    <scope>NUCLEOTIDE SEQUENCE</scope>
    <source>
        <strain evidence="3">Afa-1</strain>
    </source>
</reference>
<dbReference type="GO" id="GO:0004519">
    <property type="term" value="F:endonuclease activity"/>
    <property type="evidence" value="ECO:0007669"/>
    <property type="project" value="InterPro"/>
</dbReference>
<dbReference type="InterPro" id="IPR002793">
    <property type="entry name" value="Endonuclease_NucS"/>
</dbReference>
<dbReference type="CDD" id="cd22341">
    <property type="entry name" value="NucS-like"/>
    <property type="match status" value="1"/>
</dbReference>
<dbReference type="InterPro" id="IPR048301">
    <property type="entry name" value="NucS_C"/>
</dbReference>
<dbReference type="EMBL" id="VHLL01000004">
    <property type="protein sequence ID" value="MCT8337627.1"/>
    <property type="molecule type" value="Genomic_DNA"/>
</dbReference>
<sequence length="321" mass="37108">MTHMNKNKLSEATFERLTALKSYKLISVKKRRLRATGRGFNFLKSENKQYYLGKILLTDKYRRTKHPDVFLACYREFVTTSEEKRASIRKSIFSGRGDEDEDLSEEDFTSYREFIENVAKRCGRADDIVGKVCDLALRNTIVGTIAPIDLPVEELSQIVAEFDALEKFFLTNDPGKTDLEANSEGITTLVIDNMLELHLEDVVRRNFHQLFPDLEIVDKNQHYRTRDGTYIDIFCKHKQDDKYTVIELKRDKPPSNALVQLLDYMNQIMEEFDTKKVAGILICKEIDRRTKSALGAIQGSLPEDSNISVIEFNLKMEYSCM</sequence>
<keyword evidence="1" id="KW-0238">DNA-binding</keyword>
<gene>
    <name evidence="3" type="ORF">FKB36_09065</name>
</gene>
<keyword evidence="4" id="KW-1185">Reference proteome</keyword>
<comment type="caution">
    <text evidence="3">The sequence shown here is derived from an EMBL/GenBank/DDBJ whole genome shotgun (WGS) entry which is preliminary data.</text>
</comment>
<organism evidence="3 4">
    <name type="scientific">Methanoculleus formosensis</name>
    <dbReference type="NCBI Taxonomy" id="2590886"/>
    <lineage>
        <taxon>Archaea</taxon>
        <taxon>Methanobacteriati</taxon>
        <taxon>Methanobacteriota</taxon>
        <taxon>Stenosarchaea group</taxon>
        <taxon>Methanomicrobia</taxon>
        <taxon>Methanomicrobiales</taxon>
        <taxon>Methanomicrobiaceae</taxon>
        <taxon>Methanoculleus</taxon>
    </lineage>
</organism>
<evidence type="ECO:0000256" key="1">
    <source>
        <dbReference type="ARBA" id="ARBA00023125"/>
    </source>
</evidence>
<protein>
    <submittedName>
        <fullName evidence="3">DUF91 domain-containing protein</fullName>
    </submittedName>
</protein>
<name>A0A9E4ZLJ4_9EURY</name>